<dbReference type="PROSITE" id="PS00063">
    <property type="entry name" value="ALDOKETO_REDUCTASE_3"/>
    <property type="match status" value="1"/>
</dbReference>
<evidence type="ECO:0000256" key="4">
    <source>
        <dbReference type="PIRSR" id="PIRSR000097-1"/>
    </source>
</evidence>
<dbReference type="Pfam" id="PF00248">
    <property type="entry name" value="Aldo_ket_red"/>
    <property type="match status" value="1"/>
</dbReference>
<dbReference type="SUPFAM" id="SSF51430">
    <property type="entry name" value="NAD(P)-linked oxidoreductase"/>
    <property type="match status" value="1"/>
</dbReference>
<evidence type="ECO:0000313" key="9">
    <source>
        <dbReference type="Proteomes" id="UP001169242"/>
    </source>
</evidence>
<dbReference type="GO" id="GO:0016616">
    <property type="term" value="F:oxidoreductase activity, acting on the CH-OH group of donors, NAD or NADP as acceptor"/>
    <property type="evidence" value="ECO:0007669"/>
    <property type="project" value="UniProtKB-ARBA"/>
</dbReference>
<gene>
    <name evidence="8" type="ORF">PBV87_06260</name>
</gene>
<feature type="binding site" evidence="5">
    <location>
        <position position="115"/>
    </location>
    <ligand>
        <name>substrate</name>
    </ligand>
</feature>
<dbReference type="Proteomes" id="UP001169242">
    <property type="component" value="Unassembled WGS sequence"/>
</dbReference>
<dbReference type="PANTHER" id="PTHR43827:SF3">
    <property type="entry name" value="NADP-DEPENDENT OXIDOREDUCTASE DOMAIN-CONTAINING PROTEIN"/>
    <property type="match status" value="1"/>
</dbReference>
<evidence type="ECO:0000313" key="8">
    <source>
        <dbReference type="EMBL" id="MDA3731092.1"/>
    </source>
</evidence>
<dbReference type="EMBL" id="JAQIFT010000025">
    <property type="protein sequence ID" value="MDA3731092.1"/>
    <property type="molecule type" value="Genomic_DNA"/>
</dbReference>
<evidence type="ECO:0000256" key="3">
    <source>
        <dbReference type="ARBA" id="ARBA00023002"/>
    </source>
</evidence>
<dbReference type="Gene3D" id="3.20.20.100">
    <property type="entry name" value="NADP-dependent oxidoreductase domain"/>
    <property type="match status" value="1"/>
</dbReference>
<organism evidence="8 9">
    <name type="scientific">Holtiella tumoricola</name>
    <dbReference type="NCBI Taxonomy" id="3018743"/>
    <lineage>
        <taxon>Bacteria</taxon>
        <taxon>Bacillati</taxon>
        <taxon>Bacillota</taxon>
        <taxon>Clostridia</taxon>
        <taxon>Lachnospirales</taxon>
        <taxon>Cellulosilyticaceae</taxon>
        <taxon>Holtiella</taxon>
    </lineage>
</organism>
<reference evidence="8" key="1">
    <citation type="journal article" date="2023" name="Int. J. Syst. Evol. Microbiol.">
        <title>&lt;i&gt;Holtiella tumoricola&lt;/i&gt; gen. nov. sp. nov., isolated from a human clinical sample.</title>
        <authorList>
            <person name="Allen-Vercoe E."/>
            <person name="Daigneault M.C."/>
            <person name="Vancuren S.J."/>
            <person name="Cochrane K."/>
            <person name="O'Neal L.L."/>
            <person name="Sankaranarayanan K."/>
            <person name="Lawson P.A."/>
        </authorList>
    </citation>
    <scope>NUCLEOTIDE SEQUENCE</scope>
    <source>
        <strain evidence="8">CC70A</strain>
    </source>
</reference>
<comment type="caution">
    <text evidence="8">The sequence shown here is derived from an EMBL/GenBank/DDBJ whole genome shotgun (WGS) entry which is preliminary data.</text>
</comment>
<keyword evidence="9" id="KW-1185">Reference proteome</keyword>
<dbReference type="AlphaFoldDB" id="A0AA42DL81"/>
<accession>A0AA42DL81</accession>
<evidence type="ECO:0000256" key="1">
    <source>
        <dbReference type="ARBA" id="ARBA00007905"/>
    </source>
</evidence>
<evidence type="ECO:0000256" key="5">
    <source>
        <dbReference type="PIRSR" id="PIRSR000097-2"/>
    </source>
</evidence>
<dbReference type="PANTHER" id="PTHR43827">
    <property type="entry name" value="2,5-DIKETO-D-GLUCONIC ACID REDUCTASE"/>
    <property type="match status" value="1"/>
</dbReference>
<evidence type="ECO:0000256" key="2">
    <source>
        <dbReference type="ARBA" id="ARBA00022857"/>
    </source>
</evidence>
<comment type="similarity">
    <text evidence="1">Belongs to the aldo/keto reductase family.</text>
</comment>
<sequence length="287" mass="32617">MKHRFNKLSDTFTLVNGVEIPCVGFGTWQTPNGEVAVESVKVALKEGYIHIDTAACYQNEGSVGKAIKELGIPREQLFVTSKVWNTERGYEKTLAAFEETMSKLELDYLDLYLIHWPAIEKQFPNWKELNAETWRALEKLYHDGRIKAIGVSNFLPHHLEALLETATVKPMVNQVEFHPGFTRFDLIEYCEAHNILVEAWSPLGTGNVLNNEVLIDLAKKYSKTVAQVCIRWCLQHHVLPLPKSVTESRIIENAKVFDFELTVEDIKVIDEIQFCGGAGINPDEVNF</sequence>
<protein>
    <submittedName>
        <fullName evidence="8">Aldo/keto reductase</fullName>
    </submittedName>
</protein>
<dbReference type="InterPro" id="IPR018170">
    <property type="entry name" value="Aldo/ket_reductase_CS"/>
</dbReference>
<dbReference type="InterPro" id="IPR023210">
    <property type="entry name" value="NADP_OxRdtase_dom"/>
</dbReference>
<dbReference type="InterPro" id="IPR020471">
    <property type="entry name" value="AKR"/>
</dbReference>
<feature type="site" description="Lowers pKa of active site Tyr" evidence="6">
    <location>
        <position position="82"/>
    </location>
</feature>
<feature type="domain" description="NADP-dependent oxidoreductase" evidence="7">
    <location>
        <begin position="23"/>
        <end position="272"/>
    </location>
</feature>
<evidence type="ECO:0000256" key="6">
    <source>
        <dbReference type="PIRSR" id="PIRSR000097-3"/>
    </source>
</evidence>
<dbReference type="RefSeq" id="WP_271011541.1">
    <property type="nucleotide sequence ID" value="NZ_JAQIFT010000025.1"/>
</dbReference>
<dbReference type="PRINTS" id="PR00069">
    <property type="entry name" value="ALDKETRDTASE"/>
</dbReference>
<evidence type="ECO:0000259" key="7">
    <source>
        <dbReference type="Pfam" id="PF00248"/>
    </source>
</evidence>
<dbReference type="InterPro" id="IPR036812">
    <property type="entry name" value="NAD(P)_OxRdtase_dom_sf"/>
</dbReference>
<dbReference type="PROSITE" id="PS00062">
    <property type="entry name" value="ALDOKETO_REDUCTASE_2"/>
    <property type="match status" value="1"/>
</dbReference>
<keyword evidence="2" id="KW-0521">NADP</keyword>
<dbReference type="FunFam" id="3.20.20.100:FF:000015">
    <property type="entry name" value="Oxidoreductase, aldo/keto reductase family"/>
    <property type="match status" value="1"/>
</dbReference>
<keyword evidence="3" id="KW-0560">Oxidoreductase</keyword>
<dbReference type="PIRSF" id="PIRSF000097">
    <property type="entry name" value="AKR"/>
    <property type="match status" value="1"/>
</dbReference>
<name>A0AA42DL81_9FIRM</name>
<feature type="active site" description="Proton donor" evidence="4">
    <location>
        <position position="57"/>
    </location>
</feature>
<proteinExistence type="inferred from homology"/>